<evidence type="ECO:0000256" key="14">
    <source>
        <dbReference type="ARBA" id="ARBA00038540"/>
    </source>
</evidence>
<evidence type="ECO:0000256" key="12">
    <source>
        <dbReference type="ARBA" id="ARBA00023128"/>
    </source>
</evidence>
<keyword evidence="11" id="KW-0007">Acetylation</keyword>
<dbReference type="EMBL" id="QBIY01012660">
    <property type="protein sequence ID" value="RXN19723.1"/>
    <property type="molecule type" value="Genomic_DNA"/>
</dbReference>
<proteinExistence type="evidence at protein level"/>
<sequence length="288" mass="32963">MCIKNEMADLMNNNVFLAFCTYATIVVLKMMFMAPLTGYYRMTRKAFSNWEDTAIRQKDPEKRKKMLQTHPDVERVRRCHQNDLENIVPFVVIGLLYALTGPDLSTALLHFRVFVGSRFIHTVSYVLALPQPSREVVHMIDSEVFLAFSTYATIVVLKMMLMSFMTSYFRMTKKAFSNPEDTNLSAKASEDRKKLVRVDPDVERVRRCHLNDLENIVPFVVIGLLYALTGPDLSTALLHFRVFVGSRFVHTVAYVMAVPQPTRALAFAVGLFTTFSMAYRVLTTSLFL</sequence>
<comment type="subunit">
    <text evidence="14">Homotrimer; The trimer binds only one molecule of glutathione.</text>
</comment>
<evidence type="ECO:0000256" key="16">
    <source>
        <dbReference type="ARBA" id="ARBA00049385"/>
    </source>
</evidence>
<evidence type="ECO:0000256" key="1">
    <source>
        <dbReference type="ARBA" id="ARBA00003701"/>
    </source>
</evidence>
<dbReference type="FunFam" id="1.20.120.550:FF:000002">
    <property type="entry name" value="Microsomal glutathione S-transferase 1"/>
    <property type="match status" value="2"/>
</dbReference>
<feature type="transmembrane region" description="Helical" evidence="17">
    <location>
        <begin position="15"/>
        <end position="40"/>
    </location>
</feature>
<dbReference type="GO" id="GO:0005741">
    <property type="term" value="C:mitochondrial outer membrane"/>
    <property type="evidence" value="ECO:0007669"/>
    <property type="project" value="UniProtKB-SubCell"/>
</dbReference>
<evidence type="ECO:0000313" key="19">
    <source>
        <dbReference type="Proteomes" id="UP000290572"/>
    </source>
</evidence>
<dbReference type="EC" id="2.5.1.18" evidence="5"/>
<evidence type="ECO:0000256" key="17">
    <source>
        <dbReference type="SAM" id="Phobius"/>
    </source>
</evidence>
<keyword evidence="8" id="KW-1000">Mitochondrion outer membrane</keyword>
<comment type="catalytic activity">
    <reaction evidence="16">
        <text>RX + glutathione = an S-substituted glutathione + a halide anion + H(+)</text>
        <dbReference type="Rhea" id="RHEA:16437"/>
        <dbReference type="ChEBI" id="CHEBI:15378"/>
        <dbReference type="ChEBI" id="CHEBI:16042"/>
        <dbReference type="ChEBI" id="CHEBI:17792"/>
        <dbReference type="ChEBI" id="CHEBI:57925"/>
        <dbReference type="ChEBI" id="CHEBI:90779"/>
        <dbReference type="EC" id="2.5.1.18"/>
    </reaction>
    <physiologicalReaction direction="left-to-right" evidence="16">
        <dbReference type="Rhea" id="RHEA:16438"/>
    </physiologicalReaction>
</comment>
<keyword evidence="20" id="KW-1267">Proteomics identification</keyword>
<comment type="caution">
    <text evidence="18">The sequence shown here is derived from an EMBL/GenBank/DDBJ whole genome shotgun (WGS) entry which is preliminary data.</text>
</comment>
<dbReference type="SUPFAM" id="SSF161084">
    <property type="entry name" value="MAPEG domain-like"/>
    <property type="match status" value="2"/>
</dbReference>
<evidence type="ECO:0000256" key="13">
    <source>
        <dbReference type="ARBA" id="ARBA00023136"/>
    </source>
</evidence>
<dbReference type="InterPro" id="IPR023352">
    <property type="entry name" value="MAPEG-like_dom_sf"/>
</dbReference>
<evidence type="ECO:0000256" key="4">
    <source>
        <dbReference type="ARBA" id="ARBA00010459"/>
    </source>
</evidence>
<evidence type="ECO:0000256" key="10">
    <source>
        <dbReference type="ARBA" id="ARBA00022989"/>
    </source>
</evidence>
<dbReference type="GO" id="GO:0005789">
    <property type="term" value="C:endoplasmic reticulum membrane"/>
    <property type="evidence" value="ECO:0007669"/>
    <property type="project" value="UniProtKB-SubCell"/>
</dbReference>
<dbReference type="PANTHER" id="PTHR10689:SF6">
    <property type="entry name" value="MICROSOMAL GLUTATHIONE S-TRANSFERASE 1"/>
    <property type="match status" value="1"/>
</dbReference>
<comment type="similarity">
    <text evidence="4">Belongs to the MAPEG family.</text>
</comment>
<evidence type="ECO:0000256" key="7">
    <source>
        <dbReference type="ARBA" id="ARBA00022692"/>
    </source>
</evidence>
<feature type="transmembrane region" description="Helical" evidence="17">
    <location>
        <begin position="87"/>
        <end position="109"/>
    </location>
</feature>
<feature type="transmembrane region" description="Helical" evidence="17">
    <location>
        <begin position="213"/>
        <end position="230"/>
    </location>
</feature>
<feature type="transmembrane region" description="Helical" evidence="17">
    <location>
        <begin position="144"/>
        <end position="164"/>
    </location>
</feature>
<dbReference type="Gene3D" id="1.20.120.550">
    <property type="entry name" value="Membrane associated eicosanoid/glutathione metabolism-like domain"/>
    <property type="match status" value="2"/>
</dbReference>
<keyword evidence="9" id="KW-0256">Endoplasmic reticulum</keyword>
<evidence type="ECO:0000256" key="11">
    <source>
        <dbReference type="ARBA" id="ARBA00022990"/>
    </source>
</evidence>
<dbReference type="AlphaFoldDB" id="A0A498MIW9"/>
<accession>A0A498MIW9</accession>
<evidence type="ECO:0000313" key="18">
    <source>
        <dbReference type="EMBL" id="RXN19723.1"/>
    </source>
</evidence>
<gene>
    <name evidence="18" type="ORF">ROHU_025596</name>
</gene>
<comment type="function">
    <text evidence="1">Conjugation of reduced glutathione to a wide number of exogenous and endogenous hydrophobic electrophiles.</text>
</comment>
<evidence type="ECO:0007829" key="20">
    <source>
        <dbReference type="PeptideAtlas" id="A0A498MIW9"/>
    </source>
</evidence>
<dbReference type="GO" id="GO:0004364">
    <property type="term" value="F:glutathione transferase activity"/>
    <property type="evidence" value="ECO:0007669"/>
    <property type="project" value="UniProtKB-EC"/>
</dbReference>
<evidence type="ECO:0000256" key="15">
    <source>
        <dbReference type="ARBA" id="ARBA00039397"/>
    </source>
</evidence>
<dbReference type="InterPro" id="IPR040162">
    <property type="entry name" value="MGST1-like"/>
</dbReference>
<evidence type="ECO:0000256" key="3">
    <source>
        <dbReference type="ARBA" id="ARBA00004477"/>
    </source>
</evidence>
<dbReference type="PANTHER" id="PTHR10689">
    <property type="entry name" value="MICROSOMAL GLUTATHIONE S-TRANSFERASE 1"/>
    <property type="match status" value="1"/>
</dbReference>
<keyword evidence="12" id="KW-0496">Mitochondrion</keyword>
<dbReference type="Proteomes" id="UP000290572">
    <property type="component" value="Unassembled WGS sequence"/>
</dbReference>
<keyword evidence="19" id="KW-1185">Reference proteome</keyword>
<feature type="transmembrane region" description="Helical" evidence="17">
    <location>
        <begin position="264"/>
        <end position="282"/>
    </location>
</feature>
<name>A0A498MIW9_LABRO</name>
<dbReference type="Pfam" id="PF01124">
    <property type="entry name" value="MAPEG"/>
    <property type="match status" value="2"/>
</dbReference>
<dbReference type="InterPro" id="IPR001129">
    <property type="entry name" value="Membr-assoc_MAPEG"/>
</dbReference>
<protein>
    <recommendedName>
        <fullName evidence="15">Microsomal glutathione S-transferase 1</fullName>
        <ecNumber evidence="5">2.5.1.18</ecNumber>
    </recommendedName>
</protein>
<evidence type="ECO:0000256" key="5">
    <source>
        <dbReference type="ARBA" id="ARBA00012452"/>
    </source>
</evidence>
<evidence type="ECO:0000256" key="9">
    <source>
        <dbReference type="ARBA" id="ARBA00022824"/>
    </source>
</evidence>
<dbReference type="STRING" id="84645.A0A498MIW9"/>
<comment type="subcellular location">
    <subcellularLocation>
        <location evidence="3">Endoplasmic reticulum membrane</location>
        <topology evidence="3">Multi-pass membrane protein</topology>
    </subcellularLocation>
    <subcellularLocation>
        <location evidence="2">Mitochondrion outer membrane</location>
    </subcellularLocation>
</comment>
<evidence type="ECO:0000256" key="8">
    <source>
        <dbReference type="ARBA" id="ARBA00022787"/>
    </source>
</evidence>
<evidence type="ECO:0000256" key="6">
    <source>
        <dbReference type="ARBA" id="ARBA00022679"/>
    </source>
</evidence>
<reference evidence="18 19" key="1">
    <citation type="submission" date="2018-03" db="EMBL/GenBank/DDBJ databases">
        <title>Draft genome sequence of Rohu Carp (Labeo rohita).</title>
        <authorList>
            <person name="Das P."/>
            <person name="Kushwaha B."/>
            <person name="Joshi C.G."/>
            <person name="Kumar D."/>
            <person name="Nagpure N.S."/>
            <person name="Sahoo L."/>
            <person name="Das S.P."/>
            <person name="Bit A."/>
            <person name="Patnaik S."/>
            <person name="Meher P.K."/>
            <person name="Jayasankar P."/>
            <person name="Koringa P.G."/>
            <person name="Patel N.V."/>
            <person name="Hinsu A.T."/>
            <person name="Kumar R."/>
            <person name="Pandey M."/>
            <person name="Agarwal S."/>
            <person name="Srivastava S."/>
            <person name="Singh M."/>
            <person name="Iquebal M.A."/>
            <person name="Jaiswal S."/>
            <person name="Angadi U.B."/>
            <person name="Kumar N."/>
            <person name="Raza M."/>
            <person name="Shah T.M."/>
            <person name="Rai A."/>
            <person name="Jena J.K."/>
        </authorList>
    </citation>
    <scope>NUCLEOTIDE SEQUENCE [LARGE SCALE GENOMIC DNA]</scope>
    <source>
        <strain evidence="18">DASCIFA01</strain>
        <tissue evidence="18">Testis</tissue>
    </source>
</reference>
<keyword evidence="7 17" id="KW-0812">Transmembrane</keyword>
<keyword evidence="6 18" id="KW-0808">Transferase</keyword>
<organism evidence="18 19">
    <name type="scientific">Labeo rohita</name>
    <name type="common">Indian major carp</name>
    <name type="synonym">Cyprinus rohita</name>
    <dbReference type="NCBI Taxonomy" id="84645"/>
    <lineage>
        <taxon>Eukaryota</taxon>
        <taxon>Metazoa</taxon>
        <taxon>Chordata</taxon>
        <taxon>Craniata</taxon>
        <taxon>Vertebrata</taxon>
        <taxon>Euteleostomi</taxon>
        <taxon>Actinopterygii</taxon>
        <taxon>Neopterygii</taxon>
        <taxon>Teleostei</taxon>
        <taxon>Ostariophysi</taxon>
        <taxon>Cypriniformes</taxon>
        <taxon>Cyprinidae</taxon>
        <taxon>Labeoninae</taxon>
        <taxon>Labeonini</taxon>
        <taxon>Labeo</taxon>
    </lineage>
</organism>
<evidence type="ECO:0000256" key="2">
    <source>
        <dbReference type="ARBA" id="ARBA00004294"/>
    </source>
</evidence>
<keyword evidence="13 17" id="KW-0472">Membrane</keyword>
<keyword evidence="10 17" id="KW-1133">Transmembrane helix</keyword>